<accession>A0A388M3B3</accession>
<organism evidence="2 3">
    <name type="scientific">Chara braunii</name>
    <name type="common">Braun's stonewort</name>
    <dbReference type="NCBI Taxonomy" id="69332"/>
    <lineage>
        <taxon>Eukaryota</taxon>
        <taxon>Viridiplantae</taxon>
        <taxon>Streptophyta</taxon>
        <taxon>Charophyceae</taxon>
        <taxon>Charales</taxon>
        <taxon>Characeae</taxon>
        <taxon>Chara</taxon>
    </lineage>
</organism>
<dbReference type="EMBL" id="BFEA01000714">
    <property type="protein sequence ID" value="GBG89070.1"/>
    <property type="molecule type" value="Genomic_DNA"/>
</dbReference>
<dbReference type="Gramene" id="GBG89070">
    <property type="protein sequence ID" value="GBG89070"/>
    <property type="gene ID" value="CBR_g48780"/>
</dbReference>
<comment type="caution">
    <text evidence="2">The sequence shown here is derived from an EMBL/GenBank/DDBJ whole genome shotgun (WGS) entry which is preliminary data.</text>
</comment>
<protein>
    <submittedName>
        <fullName evidence="2">Uncharacterized protein</fullName>
    </submittedName>
</protein>
<proteinExistence type="predicted"/>
<evidence type="ECO:0000256" key="1">
    <source>
        <dbReference type="SAM" id="MobiDB-lite"/>
    </source>
</evidence>
<feature type="compositionally biased region" description="Acidic residues" evidence="1">
    <location>
        <begin position="71"/>
        <end position="86"/>
    </location>
</feature>
<evidence type="ECO:0000313" key="2">
    <source>
        <dbReference type="EMBL" id="GBG89070.1"/>
    </source>
</evidence>
<feature type="compositionally biased region" description="Basic and acidic residues" evidence="1">
    <location>
        <begin position="59"/>
        <end position="70"/>
    </location>
</feature>
<evidence type="ECO:0000313" key="3">
    <source>
        <dbReference type="Proteomes" id="UP000265515"/>
    </source>
</evidence>
<sequence>MGATNSDAVALALPTDETWATFLETEERQSTSFPKKPRREALRGGDGAVLLPAPRGKLSPREEDRDKAADATDDGVPDEDEEDGDDVEHTSVLSEKAVEVSLEADAEKAAVEAMATAETGTYRQSR</sequence>
<dbReference type="AlphaFoldDB" id="A0A388M3B3"/>
<gene>
    <name evidence="2" type="ORF">CBR_g48780</name>
</gene>
<keyword evidence="3" id="KW-1185">Reference proteome</keyword>
<reference evidence="2 3" key="1">
    <citation type="journal article" date="2018" name="Cell">
        <title>The Chara Genome: Secondary Complexity and Implications for Plant Terrestrialization.</title>
        <authorList>
            <person name="Nishiyama T."/>
            <person name="Sakayama H."/>
            <person name="Vries J.D."/>
            <person name="Buschmann H."/>
            <person name="Saint-Marcoux D."/>
            <person name="Ullrich K.K."/>
            <person name="Haas F.B."/>
            <person name="Vanderstraeten L."/>
            <person name="Becker D."/>
            <person name="Lang D."/>
            <person name="Vosolsobe S."/>
            <person name="Rombauts S."/>
            <person name="Wilhelmsson P.K.I."/>
            <person name="Janitza P."/>
            <person name="Kern R."/>
            <person name="Heyl A."/>
            <person name="Rumpler F."/>
            <person name="Villalobos L.I.A.C."/>
            <person name="Clay J.M."/>
            <person name="Skokan R."/>
            <person name="Toyoda A."/>
            <person name="Suzuki Y."/>
            <person name="Kagoshima H."/>
            <person name="Schijlen E."/>
            <person name="Tajeshwar N."/>
            <person name="Catarino B."/>
            <person name="Hetherington A.J."/>
            <person name="Saltykova A."/>
            <person name="Bonnot C."/>
            <person name="Breuninger H."/>
            <person name="Symeonidi A."/>
            <person name="Radhakrishnan G.V."/>
            <person name="Van Nieuwerburgh F."/>
            <person name="Deforce D."/>
            <person name="Chang C."/>
            <person name="Karol K.G."/>
            <person name="Hedrich R."/>
            <person name="Ulvskov P."/>
            <person name="Glockner G."/>
            <person name="Delwiche C.F."/>
            <person name="Petrasek J."/>
            <person name="Van de Peer Y."/>
            <person name="Friml J."/>
            <person name="Beilby M."/>
            <person name="Dolan L."/>
            <person name="Kohara Y."/>
            <person name="Sugano S."/>
            <person name="Fujiyama A."/>
            <person name="Delaux P.-M."/>
            <person name="Quint M."/>
            <person name="TheiBen G."/>
            <person name="Hagemann M."/>
            <person name="Harholt J."/>
            <person name="Dunand C."/>
            <person name="Zachgo S."/>
            <person name="Langdale J."/>
            <person name="Maumus F."/>
            <person name="Straeten D.V.D."/>
            <person name="Gould S.B."/>
            <person name="Rensing S.A."/>
        </authorList>
    </citation>
    <scope>NUCLEOTIDE SEQUENCE [LARGE SCALE GENOMIC DNA]</scope>
    <source>
        <strain evidence="2 3">S276</strain>
    </source>
</reference>
<name>A0A388M3B3_CHABU</name>
<feature type="region of interest" description="Disordered" evidence="1">
    <location>
        <begin position="23"/>
        <end position="96"/>
    </location>
</feature>
<dbReference type="Proteomes" id="UP000265515">
    <property type="component" value="Unassembled WGS sequence"/>
</dbReference>